<evidence type="ECO:0000256" key="1">
    <source>
        <dbReference type="ARBA" id="ARBA00007711"/>
    </source>
</evidence>
<feature type="transmembrane region" description="Helical" evidence="2">
    <location>
        <begin position="166"/>
        <end position="191"/>
    </location>
</feature>
<feature type="transmembrane region" description="Helical" evidence="2">
    <location>
        <begin position="268"/>
        <end position="287"/>
    </location>
</feature>
<keyword evidence="2" id="KW-0472">Membrane</keyword>
<dbReference type="Pfam" id="PF14997">
    <property type="entry name" value="CECR6_TMEM121"/>
    <property type="match status" value="1"/>
</dbReference>
<evidence type="ECO:0000256" key="2">
    <source>
        <dbReference type="SAM" id="Phobius"/>
    </source>
</evidence>
<evidence type="ECO:0000313" key="3">
    <source>
        <dbReference type="EMBL" id="CAH1401973.1"/>
    </source>
</evidence>
<keyword evidence="2" id="KW-0812">Transmembrane</keyword>
<dbReference type="PANTHER" id="PTHR47399">
    <property type="entry name" value="TRANSMEMBRANE PROTEIN 121B"/>
    <property type="match status" value="1"/>
</dbReference>
<feature type="transmembrane region" description="Helical" evidence="2">
    <location>
        <begin position="40"/>
        <end position="64"/>
    </location>
</feature>
<sequence length="330" mass="37930">MSAVPRMIIHVFDGFCLTVILIAQETIINYYIIMRYKESVFPYFFFALDFLCVCSFVGTLFVAFNKFKNILRQDNVDGFNLHSARGTIMPLQLGDSPLIYLSWLFYALIFVVKIILIFNDDSFIHGLSVTDHFGPQLLKVALCSSSFLFLLLVEGHNWRKRGTPRYSYITSVCAKTGIEIFDSVSMLAILMESTSDLSPTVKDLILALSALNFVLPTIKLYQLSYNDFSKNNYSFPITVIYMFLHMLLIDVPYLAVRLYLWLVYHENASMFLMKNALSIVLGLRGMFPDLIEFRNSYISSHKKTKKVMSESEAKFEEISLRDQVIKPESV</sequence>
<feature type="transmembrane region" description="Helical" evidence="2">
    <location>
        <begin position="12"/>
        <end position="34"/>
    </location>
</feature>
<feature type="transmembrane region" description="Helical" evidence="2">
    <location>
        <begin position="137"/>
        <end position="154"/>
    </location>
</feature>
<organism evidence="3 4">
    <name type="scientific">Nezara viridula</name>
    <name type="common">Southern green stink bug</name>
    <name type="synonym">Cimex viridulus</name>
    <dbReference type="NCBI Taxonomy" id="85310"/>
    <lineage>
        <taxon>Eukaryota</taxon>
        <taxon>Metazoa</taxon>
        <taxon>Ecdysozoa</taxon>
        <taxon>Arthropoda</taxon>
        <taxon>Hexapoda</taxon>
        <taxon>Insecta</taxon>
        <taxon>Pterygota</taxon>
        <taxon>Neoptera</taxon>
        <taxon>Paraneoptera</taxon>
        <taxon>Hemiptera</taxon>
        <taxon>Heteroptera</taxon>
        <taxon>Panheteroptera</taxon>
        <taxon>Pentatomomorpha</taxon>
        <taxon>Pentatomoidea</taxon>
        <taxon>Pentatomidae</taxon>
        <taxon>Pentatominae</taxon>
        <taxon>Nezara</taxon>
    </lineage>
</organism>
<comment type="similarity">
    <text evidence="1">Belongs to the TMEM121 family.</text>
</comment>
<dbReference type="PANTHER" id="PTHR47399:SF1">
    <property type="entry name" value="TRANSMEMBRANE PROTEIN 121B"/>
    <property type="match status" value="1"/>
</dbReference>
<dbReference type="OrthoDB" id="5964337at2759"/>
<protein>
    <submittedName>
        <fullName evidence="3">Uncharacterized protein</fullName>
    </submittedName>
</protein>
<dbReference type="Proteomes" id="UP001152798">
    <property type="component" value="Chromosome 5"/>
</dbReference>
<keyword evidence="4" id="KW-1185">Reference proteome</keyword>
<name>A0A9P0HH89_NEZVI</name>
<gene>
    <name evidence="3" type="ORF">NEZAVI_LOCUS10901</name>
</gene>
<feature type="transmembrane region" description="Helical" evidence="2">
    <location>
        <begin position="203"/>
        <end position="221"/>
    </location>
</feature>
<accession>A0A9P0HH89</accession>
<dbReference type="InterPro" id="IPR032776">
    <property type="entry name" value="CECR6/TMEM121"/>
</dbReference>
<proteinExistence type="inferred from homology"/>
<feature type="transmembrane region" description="Helical" evidence="2">
    <location>
        <begin position="233"/>
        <end position="256"/>
    </location>
</feature>
<feature type="transmembrane region" description="Helical" evidence="2">
    <location>
        <begin position="98"/>
        <end position="117"/>
    </location>
</feature>
<dbReference type="EMBL" id="OV725081">
    <property type="protein sequence ID" value="CAH1401973.1"/>
    <property type="molecule type" value="Genomic_DNA"/>
</dbReference>
<keyword evidence="2" id="KW-1133">Transmembrane helix</keyword>
<evidence type="ECO:0000313" key="4">
    <source>
        <dbReference type="Proteomes" id="UP001152798"/>
    </source>
</evidence>
<reference evidence="3" key="1">
    <citation type="submission" date="2022-01" db="EMBL/GenBank/DDBJ databases">
        <authorList>
            <person name="King R."/>
        </authorList>
    </citation>
    <scope>NUCLEOTIDE SEQUENCE</scope>
</reference>
<dbReference type="InterPro" id="IPR026624">
    <property type="entry name" value="CECR6"/>
</dbReference>
<dbReference type="AlphaFoldDB" id="A0A9P0HH89"/>